<dbReference type="Proteomes" id="UP000240228">
    <property type="component" value="Unassembled WGS sequence"/>
</dbReference>
<keyword evidence="3" id="KW-0067">ATP-binding</keyword>
<dbReference type="RefSeq" id="WP_107043396.1">
    <property type="nucleotide sequence ID" value="NZ_NWTX01000001.1"/>
</dbReference>
<gene>
    <name evidence="5" type="ORF">CPA40_01500</name>
</gene>
<dbReference type="InterPro" id="IPR017871">
    <property type="entry name" value="ABC_transporter-like_CS"/>
</dbReference>
<dbReference type="InterPro" id="IPR027417">
    <property type="entry name" value="P-loop_NTPase"/>
</dbReference>
<evidence type="ECO:0000313" key="5">
    <source>
        <dbReference type="EMBL" id="PST47510.1"/>
    </source>
</evidence>
<evidence type="ECO:0000259" key="4">
    <source>
        <dbReference type="PROSITE" id="PS50893"/>
    </source>
</evidence>
<evidence type="ECO:0000313" key="6">
    <source>
        <dbReference type="Proteomes" id="UP000240228"/>
    </source>
</evidence>
<evidence type="ECO:0000256" key="2">
    <source>
        <dbReference type="ARBA" id="ARBA00022741"/>
    </source>
</evidence>
<dbReference type="AlphaFoldDB" id="A0A2T3GDF7"/>
<dbReference type="SMART" id="SM00382">
    <property type="entry name" value="AAA"/>
    <property type="match status" value="1"/>
</dbReference>
<dbReference type="GO" id="GO:0005524">
    <property type="term" value="F:ATP binding"/>
    <property type="evidence" value="ECO:0007669"/>
    <property type="project" value="UniProtKB-KW"/>
</dbReference>
<reference evidence="6" key="1">
    <citation type="submission" date="2017-09" db="EMBL/GenBank/DDBJ databases">
        <authorList>
            <person name="Sela D.A."/>
            <person name="Albert K."/>
        </authorList>
    </citation>
    <scope>NUCLEOTIDE SEQUENCE [LARGE SCALE GENOMIC DNA]</scope>
    <source>
        <strain evidence="6">UMA51805</strain>
    </source>
</reference>
<proteinExistence type="predicted"/>
<keyword evidence="2" id="KW-0547">Nucleotide-binding</keyword>
<evidence type="ECO:0000256" key="3">
    <source>
        <dbReference type="ARBA" id="ARBA00022840"/>
    </source>
</evidence>
<dbReference type="InterPro" id="IPR003593">
    <property type="entry name" value="AAA+_ATPase"/>
</dbReference>
<evidence type="ECO:0000256" key="1">
    <source>
        <dbReference type="ARBA" id="ARBA00022448"/>
    </source>
</evidence>
<dbReference type="PANTHER" id="PTHR42788">
    <property type="entry name" value="TAURINE IMPORT ATP-BINDING PROTEIN-RELATED"/>
    <property type="match status" value="1"/>
</dbReference>
<keyword evidence="1" id="KW-0813">Transport</keyword>
<dbReference type="Pfam" id="PF00005">
    <property type="entry name" value="ABC_tran"/>
    <property type="match status" value="1"/>
</dbReference>
<dbReference type="EMBL" id="NWTX01000001">
    <property type="protein sequence ID" value="PST47510.1"/>
    <property type="molecule type" value="Genomic_DNA"/>
</dbReference>
<dbReference type="InterPro" id="IPR050166">
    <property type="entry name" value="ABC_transporter_ATP-bind"/>
</dbReference>
<comment type="caution">
    <text evidence="5">The sequence shown here is derived from an EMBL/GenBank/DDBJ whole genome shotgun (WGS) entry which is preliminary data.</text>
</comment>
<sequence length="214" mass="23669">MNDEICVDVRDLGQRFGTMPFLWRHVTFSVRRGQTIALCGRSGCGKSTLLSIVAGWFSPTEGEVRRPDKARVSWVFQNPYGAVYRTVLDIAAYPLITRGWRRAEADAEALRVLAEFGLDELRDRLFAELSGGEAQRLMLVRAINSKPDILLVDEPTAQLDSKTALVVDDKLVALAGRGAAVLIATHDRRTRESCDRVIDLDTYSVEEGGGDEAT</sequence>
<feature type="domain" description="ABC transporter" evidence="4">
    <location>
        <begin position="7"/>
        <end position="213"/>
    </location>
</feature>
<dbReference type="InterPro" id="IPR003439">
    <property type="entry name" value="ABC_transporter-like_ATP-bd"/>
</dbReference>
<organism evidence="5 6">
    <name type="scientific">Bifidobacterium callitrichos</name>
    <dbReference type="NCBI Taxonomy" id="762209"/>
    <lineage>
        <taxon>Bacteria</taxon>
        <taxon>Bacillati</taxon>
        <taxon>Actinomycetota</taxon>
        <taxon>Actinomycetes</taxon>
        <taxon>Bifidobacteriales</taxon>
        <taxon>Bifidobacteriaceae</taxon>
        <taxon>Bifidobacterium</taxon>
    </lineage>
</organism>
<dbReference type="PANTHER" id="PTHR42788:SF19">
    <property type="entry name" value="ALIPHATIC SULFONATES IMPORT ATP-BINDING PROTEIN SSUB 2"/>
    <property type="match status" value="1"/>
</dbReference>
<accession>A0A2T3GDF7</accession>
<dbReference type="Gene3D" id="3.40.50.300">
    <property type="entry name" value="P-loop containing nucleotide triphosphate hydrolases"/>
    <property type="match status" value="1"/>
</dbReference>
<dbReference type="GO" id="GO:0016887">
    <property type="term" value="F:ATP hydrolysis activity"/>
    <property type="evidence" value="ECO:0007669"/>
    <property type="project" value="InterPro"/>
</dbReference>
<name>A0A2T3GDF7_9BIFI</name>
<keyword evidence="6" id="KW-1185">Reference proteome</keyword>
<reference evidence="5 6" key="2">
    <citation type="submission" date="2018-03" db="EMBL/GenBank/DDBJ databases">
        <title>The comparative genomics of Bifidobacterium callitrichos reflects dietary carbohydrate utilization within the common marmoset gut.</title>
        <authorList>
            <person name="Rani A."/>
        </authorList>
    </citation>
    <scope>NUCLEOTIDE SEQUENCE [LARGE SCALE GENOMIC DNA]</scope>
    <source>
        <strain evidence="5 6">UMA51805</strain>
    </source>
</reference>
<dbReference type="PROSITE" id="PS00211">
    <property type="entry name" value="ABC_TRANSPORTER_1"/>
    <property type="match status" value="1"/>
</dbReference>
<dbReference type="PROSITE" id="PS50893">
    <property type="entry name" value="ABC_TRANSPORTER_2"/>
    <property type="match status" value="1"/>
</dbReference>
<protein>
    <submittedName>
        <fullName evidence="5">ABC transporter</fullName>
    </submittedName>
</protein>
<dbReference type="SUPFAM" id="SSF52540">
    <property type="entry name" value="P-loop containing nucleoside triphosphate hydrolases"/>
    <property type="match status" value="1"/>
</dbReference>